<name>A0ABX8D4W6_9CELL</name>
<evidence type="ECO:0000256" key="1">
    <source>
        <dbReference type="SAM" id="MobiDB-lite"/>
    </source>
</evidence>
<protein>
    <recommendedName>
        <fullName evidence="2">Alkaline phosphatase-like protein PglZ C-terminal domain-containing protein</fullName>
    </recommendedName>
</protein>
<feature type="domain" description="Alkaline phosphatase-like protein PglZ C-terminal" evidence="2">
    <location>
        <begin position="242"/>
        <end position="336"/>
    </location>
</feature>
<dbReference type="Proteomes" id="UP000677804">
    <property type="component" value="Chromosome"/>
</dbReference>
<organism evidence="3 4">
    <name type="scientific">Cellulomonas wangleii</name>
    <dbReference type="NCBI Taxonomy" id="2816956"/>
    <lineage>
        <taxon>Bacteria</taxon>
        <taxon>Bacillati</taxon>
        <taxon>Actinomycetota</taxon>
        <taxon>Actinomycetes</taxon>
        <taxon>Micrococcales</taxon>
        <taxon>Cellulomonadaceae</taxon>
        <taxon>Cellulomonas</taxon>
    </lineage>
</organism>
<dbReference type="EMBL" id="CP074405">
    <property type="protein sequence ID" value="QVI62088.1"/>
    <property type="molecule type" value="Genomic_DNA"/>
</dbReference>
<evidence type="ECO:0000313" key="3">
    <source>
        <dbReference type="EMBL" id="QVI62088.1"/>
    </source>
</evidence>
<dbReference type="InterPro" id="IPR058882">
    <property type="entry name" value="PglZ_C"/>
</dbReference>
<keyword evidence="4" id="KW-1185">Reference proteome</keyword>
<accession>A0ABX8D4W6</accession>
<proteinExistence type="predicted"/>
<dbReference type="RefSeq" id="WP_207339656.1">
    <property type="nucleotide sequence ID" value="NZ_CP074405.1"/>
</dbReference>
<sequence>MIRAFRHEVKGHGTRHSTDVDCLYFHFLDTGGSQVLQLSTLGSDQRQSQPKVSQTFQIGAEGAAELRQILDRTFPGIRPGPGEEPAEPPRGASPTPSVVEPEDPIDRFIDRAGLDKVDDLSTEGSRAQRRVVARDDRPYAGGDWYIVDFTNLQALRYADVELDLRSAPPAYQRAAVIVNDVSEDLQEFLVRAHADVIRLADLGLTTRHRRGLVSEAVVGTSHVSSRELVAPPQIPATFHGTEQLLRSEVYLAQKARAGRATVDDAVVRDVVNALVRTGWSGSIATVERDAGLAPGALRPMLPLMRRLLNVDGYETLALRDGGVLAIDENLLRQQFGLVSPAQPEGDRL</sequence>
<dbReference type="Pfam" id="PF25863">
    <property type="entry name" value="PglZ_C"/>
    <property type="match status" value="1"/>
</dbReference>
<feature type="region of interest" description="Disordered" evidence="1">
    <location>
        <begin position="73"/>
        <end position="103"/>
    </location>
</feature>
<reference evidence="3 4" key="1">
    <citation type="submission" date="2021-05" db="EMBL/GenBank/DDBJ databases">
        <title>Novel species in genus Cellulomonas.</title>
        <authorList>
            <person name="Zhang G."/>
        </authorList>
    </citation>
    <scope>NUCLEOTIDE SEQUENCE [LARGE SCALE GENOMIC DNA]</scope>
    <source>
        <strain evidence="4">zg-ZUI222</strain>
    </source>
</reference>
<gene>
    <name evidence="3" type="ORF">KG103_17010</name>
</gene>
<evidence type="ECO:0000313" key="4">
    <source>
        <dbReference type="Proteomes" id="UP000677804"/>
    </source>
</evidence>
<evidence type="ECO:0000259" key="2">
    <source>
        <dbReference type="Pfam" id="PF25863"/>
    </source>
</evidence>